<evidence type="ECO:0000313" key="3">
    <source>
        <dbReference type="EMBL" id="PSW96514.1"/>
    </source>
</evidence>
<evidence type="ECO:0000259" key="1">
    <source>
        <dbReference type="PROSITE" id="PS51186"/>
    </source>
</evidence>
<comment type="caution">
    <text evidence="2">The sequence shown here is derived from an EMBL/GenBank/DDBJ whole genome shotgun (WGS) entry which is preliminary data.</text>
</comment>
<keyword evidence="2" id="KW-0808">Transferase</keyword>
<dbReference type="SUPFAM" id="SSF55729">
    <property type="entry name" value="Acyl-CoA N-acyltransferases (Nat)"/>
    <property type="match status" value="1"/>
</dbReference>
<dbReference type="Proteomes" id="UP000241954">
    <property type="component" value="Unassembled WGS sequence"/>
</dbReference>
<dbReference type="InterPro" id="IPR016181">
    <property type="entry name" value="Acyl_CoA_acyltransferase"/>
</dbReference>
<proteinExistence type="predicted"/>
<dbReference type="PROSITE" id="PS51186">
    <property type="entry name" value="GNAT"/>
    <property type="match status" value="1"/>
</dbReference>
<dbReference type="Proteomes" id="UP000241190">
    <property type="component" value="Unassembled WGS sequence"/>
</dbReference>
<feature type="domain" description="N-acetyltransferase" evidence="1">
    <location>
        <begin position="3"/>
        <end position="160"/>
    </location>
</feature>
<evidence type="ECO:0000313" key="5">
    <source>
        <dbReference type="Proteomes" id="UP000241954"/>
    </source>
</evidence>
<dbReference type="EMBL" id="PYLW01000005">
    <property type="protein sequence ID" value="PSV97898.1"/>
    <property type="molecule type" value="Genomic_DNA"/>
</dbReference>
<dbReference type="InterPro" id="IPR000182">
    <property type="entry name" value="GNAT_dom"/>
</dbReference>
<dbReference type="AlphaFoldDB" id="A0A0D8Q0P9"/>
<organism evidence="2 5">
    <name type="scientific">Photobacterium iliopiscarium</name>
    <dbReference type="NCBI Taxonomy" id="56192"/>
    <lineage>
        <taxon>Bacteria</taxon>
        <taxon>Pseudomonadati</taxon>
        <taxon>Pseudomonadota</taxon>
        <taxon>Gammaproteobacteria</taxon>
        <taxon>Vibrionales</taxon>
        <taxon>Vibrionaceae</taxon>
        <taxon>Photobacterium</taxon>
    </lineage>
</organism>
<sequence>MNIEVMPITANFDIELCKIIKHVGAEFGAVGEGFGPSDAEVLNMSRFYHDGVSSLYLIALVDGELVGGCGIAPFNNSKTTCELKKLFLLPNGRQLGLGKKLSLQCLEYAKDKGFEECYLDTLASMHSAVFLYERLGFTHLKKPLTGTQHSGCDVWMLKKL</sequence>
<accession>A0A0D8Q0P9</accession>
<gene>
    <name evidence="2" type="ORF">C9I88_07475</name>
    <name evidence="3" type="ORF">C9J52_09735</name>
</gene>
<evidence type="ECO:0000313" key="4">
    <source>
        <dbReference type="Proteomes" id="UP000241190"/>
    </source>
</evidence>
<name>A0A0D8Q0P9_9GAMM</name>
<dbReference type="RefSeq" id="WP_045036148.1">
    <property type="nucleotide sequence ID" value="NZ_CAMQYU010000148.1"/>
</dbReference>
<evidence type="ECO:0000313" key="2">
    <source>
        <dbReference type="EMBL" id="PSV97898.1"/>
    </source>
</evidence>
<keyword evidence="4" id="KW-1185">Reference proteome</keyword>
<dbReference type="EMBL" id="PYOP01000013">
    <property type="protein sequence ID" value="PSW96514.1"/>
    <property type="molecule type" value="Genomic_DNA"/>
</dbReference>
<dbReference type="PANTHER" id="PTHR43305">
    <property type="entry name" value="FAMILY N-ACETYLTRANSFERASE, PUTATIVE (AFU_ORTHOLOGUE AFUA_2G01380)-RELATED"/>
    <property type="match status" value="1"/>
</dbReference>
<dbReference type="InterPro" id="IPR052777">
    <property type="entry name" value="Acetyltransferase_Enz"/>
</dbReference>
<dbReference type="Gene3D" id="3.40.630.30">
    <property type="match status" value="1"/>
</dbReference>
<protein>
    <submittedName>
        <fullName evidence="2">N-acetyltransferase</fullName>
    </submittedName>
</protein>
<dbReference type="GO" id="GO:0016747">
    <property type="term" value="F:acyltransferase activity, transferring groups other than amino-acyl groups"/>
    <property type="evidence" value="ECO:0007669"/>
    <property type="project" value="InterPro"/>
</dbReference>
<dbReference type="Pfam" id="PF00583">
    <property type="entry name" value="Acetyltransf_1"/>
    <property type="match status" value="1"/>
</dbReference>
<reference evidence="2 5" key="1">
    <citation type="submission" date="2018-01" db="EMBL/GenBank/DDBJ databases">
        <title>Whole genome sequencing of Histamine producing bacteria.</title>
        <authorList>
            <person name="Butler K."/>
        </authorList>
    </citation>
    <scope>NUCLEOTIDE SEQUENCE [LARGE SCALE GENOMIC DNA]</scope>
    <source>
        <strain evidence="3 4">ATCC 51761</strain>
        <strain evidence="2 5">NCIMB 13481</strain>
    </source>
</reference>
<dbReference type="CDD" id="cd04301">
    <property type="entry name" value="NAT_SF"/>
    <property type="match status" value="1"/>
</dbReference>
<dbReference type="PANTHER" id="PTHR43305:SF1">
    <property type="entry name" value="FAMILY N-ACETYLTRANSFERASE, PUTATIVE (AFU_ORTHOLOGUE AFUA_2G01380)-RELATED"/>
    <property type="match status" value="1"/>
</dbReference>